<dbReference type="GO" id="GO:0008757">
    <property type="term" value="F:S-adenosylmethionine-dependent methyltransferase activity"/>
    <property type="evidence" value="ECO:0007669"/>
    <property type="project" value="InterPro"/>
</dbReference>
<evidence type="ECO:0000313" key="2">
    <source>
        <dbReference type="EMBL" id="MBB4806746.1"/>
    </source>
</evidence>
<proteinExistence type="predicted"/>
<organism evidence="2 3">
    <name type="scientific">Chryseobacterium defluvii</name>
    <dbReference type="NCBI Taxonomy" id="160396"/>
    <lineage>
        <taxon>Bacteria</taxon>
        <taxon>Pseudomonadati</taxon>
        <taxon>Bacteroidota</taxon>
        <taxon>Flavobacteriia</taxon>
        <taxon>Flavobacteriales</taxon>
        <taxon>Weeksellaceae</taxon>
        <taxon>Chryseobacterium group</taxon>
        <taxon>Chryseobacterium</taxon>
    </lineage>
</organism>
<name>A0A840KC25_9FLAO</name>
<protein>
    <submittedName>
        <fullName evidence="2">Ubiquinone/menaquinone biosynthesis C-methylase UbiE</fullName>
    </submittedName>
</protein>
<comment type="caution">
    <text evidence="2">The sequence shown here is derived from an EMBL/GenBank/DDBJ whole genome shotgun (WGS) entry which is preliminary data.</text>
</comment>
<keyword evidence="2" id="KW-0808">Transferase</keyword>
<dbReference type="Gene3D" id="3.40.50.150">
    <property type="entry name" value="Vaccinia Virus protein VP39"/>
    <property type="match status" value="1"/>
</dbReference>
<evidence type="ECO:0000259" key="1">
    <source>
        <dbReference type="Pfam" id="PF08241"/>
    </source>
</evidence>
<keyword evidence="3" id="KW-1185">Reference proteome</keyword>
<dbReference type="Pfam" id="PF08241">
    <property type="entry name" value="Methyltransf_11"/>
    <property type="match status" value="1"/>
</dbReference>
<dbReference type="RefSeq" id="WP_228461029.1">
    <property type="nucleotide sequence ID" value="NZ_JACHLE010000002.1"/>
</dbReference>
<dbReference type="SUPFAM" id="SSF53335">
    <property type="entry name" value="S-adenosyl-L-methionine-dependent methyltransferases"/>
    <property type="match status" value="1"/>
</dbReference>
<sequence>MNIKDTAFNYDKFGHKYSGHRQTDPRIAEYVYRELAEFKTILNVGAGSGSYEPDDKYVTAVESSVVMRAQRMANGKVPAINAKADHLPFDDHAFDVSMAMVTIYH</sequence>
<accession>A0A840KC25</accession>
<dbReference type="GO" id="GO:0032259">
    <property type="term" value="P:methylation"/>
    <property type="evidence" value="ECO:0007669"/>
    <property type="project" value="UniProtKB-KW"/>
</dbReference>
<keyword evidence="2" id="KW-0489">Methyltransferase</keyword>
<dbReference type="InterPro" id="IPR029063">
    <property type="entry name" value="SAM-dependent_MTases_sf"/>
</dbReference>
<gene>
    <name evidence="2" type="ORF">HNP38_002042</name>
</gene>
<dbReference type="Proteomes" id="UP000592180">
    <property type="component" value="Unassembled WGS sequence"/>
</dbReference>
<dbReference type="InterPro" id="IPR013216">
    <property type="entry name" value="Methyltransf_11"/>
</dbReference>
<feature type="domain" description="Methyltransferase type 11" evidence="1">
    <location>
        <begin position="42"/>
        <end position="105"/>
    </location>
</feature>
<evidence type="ECO:0000313" key="3">
    <source>
        <dbReference type="Proteomes" id="UP000592180"/>
    </source>
</evidence>
<reference evidence="2 3" key="1">
    <citation type="submission" date="2020-08" db="EMBL/GenBank/DDBJ databases">
        <title>Functional genomics of gut bacteria from endangered species of beetles.</title>
        <authorList>
            <person name="Carlos-Shanley C."/>
        </authorList>
    </citation>
    <scope>NUCLEOTIDE SEQUENCE [LARGE SCALE GENOMIC DNA]</scope>
    <source>
        <strain evidence="2 3">S00151</strain>
    </source>
</reference>
<dbReference type="EMBL" id="JACHLE010000002">
    <property type="protein sequence ID" value="MBB4806746.1"/>
    <property type="molecule type" value="Genomic_DNA"/>
</dbReference>
<dbReference type="AlphaFoldDB" id="A0A840KC25"/>
<keyword evidence="2" id="KW-0830">Ubiquinone</keyword>